<evidence type="ECO:0000313" key="4">
    <source>
        <dbReference type="Proteomes" id="UP000625316"/>
    </source>
</evidence>
<evidence type="ECO:0000256" key="1">
    <source>
        <dbReference type="ARBA" id="ARBA00009846"/>
    </source>
</evidence>
<reference evidence="3" key="1">
    <citation type="submission" date="2020-10" db="EMBL/GenBank/DDBJ databases">
        <authorList>
            <person name="Castelo-Branco R."/>
            <person name="Eusebio N."/>
            <person name="Adriana R."/>
            <person name="Vieira A."/>
            <person name="Brugerolle De Fraissinette N."/>
            <person name="Rezende De Castro R."/>
            <person name="Schneider M.P."/>
            <person name="Vasconcelos V."/>
            <person name="Leao P.N."/>
        </authorList>
    </citation>
    <scope>NUCLEOTIDE SEQUENCE</scope>
    <source>
        <strain evidence="3">LEGE 11480</strain>
    </source>
</reference>
<keyword evidence="2" id="KW-0472">Membrane</keyword>
<dbReference type="RefSeq" id="WP_264327452.1">
    <property type="nucleotide sequence ID" value="NZ_JADEXQ010000115.1"/>
</dbReference>
<keyword evidence="2" id="KW-1133">Transmembrane helix</keyword>
<gene>
    <name evidence="3" type="ORF">IQ266_23120</name>
</gene>
<name>A0A928VV58_9CYAN</name>
<evidence type="ECO:0000256" key="2">
    <source>
        <dbReference type="SAM" id="Phobius"/>
    </source>
</evidence>
<dbReference type="PANTHER" id="PTHR33787">
    <property type="match status" value="1"/>
</dbReference>
<dbReference type="Proteomes" id="UP000625316">
    <property type="component" value="Unassembled WGS sequence"/>
</dbReference>
<keyword evidence="4" id="KW-1185">Reference proteome</keyword>
<dbReference type="PANTHER" id="PTHR33787:SF5">
    <property type="entry name" value="YCF20-LIKE PROTEIN"/>
    <property type="match status" value="1"/>
</dbReference>
<keyword evidence="2" id="KW-0812">Transmembrane</keyword>
<proteinExistence type="inferred from homology"/>
<comment type="caution">
    <text evidence="3">The sequence shown here is derived from an EMBL/GenBank/DDBJ whole genome shotgun (WGS) entry which is preliminary data.</text>
</comment>
<dbReference type="AlphaFoldDB" id="A0A928VV58"/>
<dbReference type="EMBL" id="JADEXQ010000115">
    <property type="protein sequence ID" value="MBE9032634.1"/>
    <property type="molecule type" value="Genomic_DNA"/>
</dbReference>
<organism evidence="3 4">
    <name type="scientific">Romeriopsis navalis LEGE 11480</name>
    <dbReference type="NCBI Taxonomy" id="2777977"/>
    <lineage>
        <taxon>Bacteria</taxon>
        <taxon>Bacillati</taxon>
        <taxon>Cyanobacteriota</taxon>
        <taxon>Cyanophyceae</taxon>
        <taxon>Leptolyngbyales</taxon>
        <taxon>Leptolyngbyaceae</taxon>
        <taxon>Romeriopsis</taxon>
        <taxon>Romeriopsis navalis</taxon>
    </lineage>
</organism>
<dbReference type="Pfam" id="PF04483">
    <property type="entry name" value="DUF565"/>
    <property type="match status" value="1"/>
</dbReference>
<feature type="transmembrane region" description="Helical" evidence="2">
    <location>
        <begin position="28"/>
        <end position="45"/>
    </location>
</feature>
<protein>
    <submittedName>
        <fullName evidence="3">DUF565 domain-containing protein</fullName>
    </submittedName>
</protein>
<evidence type="ECO:0000313" key="3">
    <source>
        <dbReference type="EMBL" id="MBE9032634.1"/>
    </source>
</evidence>
<comment type="similarity">
    <text evidence="1">Belongs to the ycf20 family.</text>
</comment>
<dbReference type="InterPro" id="IPR007572">
    <property type="entry name" value="Uncharacterised_Ycf20"/>
</dbReference>
<sequence length="109" mass="11846">MQDTRLNRLTNNVGARFMKWLRSPWRRSSLMLIGLLGGFFLGNVISTTAGQAAKLDVSIAALLIVVTEGISRLVYANKSKTPSLTGDIVNAIKIGVTYSLFLEAFKLGS</sequence>
<accession>A0A928VV58</accession>
<feature type="transmembrane region" description="Helical" evidence="2">
    <location>
        <begin position="57"/>
        <end position="75"/>
    </location>
</feature>